<evidence type="ECO:0000313" key="4">
    <source>
        <dbReference type="EMBL" id="MBB3125474.1"/>
    </source>
</evidence>
<dbReference type="EMBL" id="JACHXJ010000001">
    <property type="protein sequence ID" value="MBB3125474.1"/>
    <property type="molecule type" value="Genomic_DNA"/>
</dbReference>
<dbReference type="GO" id="GO:0005975">
    <property type="term" value="P:carbohydrate metabolic process"/>
    <property type="evidence" value="ECO:0007669"/>
    <property type="project" value="InterPro"/>
</dbReference>
<dbReference type="InterPro" id="IPR058094">
    <property type="entry name" value="Ig-like_OmpL47-like"/>
</dbReference>
<evidence type="ECO:0000256" key="2">
    <source>
        <dbReference type="SAM" id="SignalP"/>
    </source>
</evidence>
<dbReference type="PANTHER" id="PTHR10963">
    <property type="entry name" value="GLYCOSYL HYDROLASE-RELATED"/>
    <property type="match status" value="1"/>
</dbReference>
<dbReference type="PANTHER" id="PTHR10963:SF55">
    <property type="entry name" value="GLYCOSIDE HYDROLASE FAMILY 16 PROTEIN"/>
    <property type="match status" value="1"/>
</dbReference>
<evidence type="ECO:0000259" key="3">
    <source>
        <dbReference type="PROSITE" id="PS51762"/>
    </source>
</evidence>
<proteinExistence type="inferred from homology"/>
<evidence type="ECO:0000313" key="5">
    <source>
        <dbReference type="Proteomes" id="UP000517523"/>
    </source>
</evidence>
<dbReference type="Proteomes" id="UP000517523">
    <property type="component" value="Unassembled WGS sequence"/>
</dbReference>
<dbReference type="NCBIfam" id="NF047446">
    <property type="entry name" value="barrel_OmpL47"/>
    <property type="match status" value="1"/>
</dbReference>
<organism evidence="4 5">
    <name type="scientific">Paenibacillus rhizosphaerae</name>
    <dbReference type="NCBI Taxonomy" id="297318"/>
    <lineage>
        <taxon>Bacteria</taxon>
        <taxon>Bacillati</taxon>
        <taxon>Bacillota</taxon>
        <taxon>Bacilli</taxon>
        <taxon>Bacillales</taxon>
        <taxon>Paenibacillaceae</taxon>
        <taxon>Paenibacillus</taxon>
    </lineage>
</organism>
<dbReference type="PROSITE" id="PS51762">
    <property type="entry name" value="GH16_2"/>
    <property type="match status" value="1"/>
</dbReference>
<dbReference type="InterPro" id="IPR050546">
    <property type="entry name" value="Glycosyl_Hydrlase_16"/>
</dbReference>
<comment type="caution">
    <text evidence="4">The sequence shown here is derived from an EMBL/GenBank/DDBJ whole genome shotgun (WGS) entry which is preliminary data.</text>
</comment>
<evidence type="ECO:0000256" key="1">
    <source>
        <dbReference type="ARBA" id="ARBA00006865"/>
    </source>
</evidence>
<dbReference type="InterPro" id="IPR013320">
    <property type="entry name" value="ConA-like_dom_sf"/>
</dbReference>
<dbReference type="RefSeq" id="WP_183577180.1">
    <property type="nucleotide sequence ID" value="NZ_JACHXJ010000001.1"/>
</dbReference>
<gene>
    <name evidence="4" type="ORF">FHS19_000128</name>
</gene>
<feature type="chain" id="PRO_5033048542" evidence="2">
    <location>
        <begin position="28"/>
        <end position="636"/>
    </location>
</feature>
<accession>A0A839TFZ3</accession>
<dbReference type="Pfam" id="PF00722">
    <property type="entry name" value="Glyco_hydro_16"/>
    <property type="match status" value="1"/>
</dbReference>
<protein>
    <submittedName>
        <fullName evidence="4">Beta-glucanase (GH16 family)</fullName>
    </submittedName>
</protein>
<reference evidence="4 5" key="1">
    <citation type="submission" date="2020-08" db="EMBL/GenBank/DDBJ databases">
        <title>Genomic Encyclopedia of Type Strains, Phase III (KMG-III): the genomes of soil and plant-associated and newly described type strains.</title>
        <authorList>
            <person name="Whitman W."/>
        </authorList>
    </citation>
    <scope>NUCLEOTIDE SEQUENCE [LARGE SCALE GENOMIC DNA]</scope>
    <source>
        <strain evidence="4 5">CECT 5831</strain>
    </source>
</reference>
<dbReference type="Pfam" id="PF17996">
    <property type="entry name" value="CE2_N"/>
    <property type="match status" value="1"/>
</dbReference>
<comment type="similarity">
    <text evidence="1">Belongs to the glycosyl hydrolase 16 family.</text>
</comment>
<dbReference type="AlphaFoldDB" id="A0A839TFZ3"/>
<sequence length="636" mass="70074">MLKRIRIYVVIMAMMTMLCIQNTSVKAEANEAEANWSLVFQDDFNGTSVDTTNWRMYDGPGHVGNGLRKPSAFSVANGILTVTAQMIDGNLVSGGMAHKANYKYGKFEFRVRTDPDQSAATSAVVLTWPESENWPTDGENDIYETHPNVTRSQLGSYVHYGLNGVDKTVSHMRDIDATQWHTVAMEWEPDEIRIYIDGVLDWVTTDTGAIPDVAHHLTIQLDAFKKVMFGSTKMYVDWVKIYQKTQFPDNPTFRVIDDADVNTISYTGTWNHQSDFWFEKRTKSVTDMSGASAEMTFNGPGIAVYTKKMNLGGIFEVFIDGQSEGLVDTYNRSDLYIERVFEKTGLADGEHTIKLVATGDKNSSSTGAYIGFDFFEILYGSPTDNTAPVATAVIKPELPDGKQGWYTQPVEVRLNTINDSSGSAEMLYSFDNGTTWLPYNEPIMIDKDGRFTIQYRAKGKEGNMGEAKTLNVDLDATAPTIAISGINDGDMLNDAGDVTPIITANDGLSGMDGSKTTVTLDTSSLESGTKVPLYKLRLGPHSLTVTASDQAGNKSIRTIRFETSTSMEAIDRLVQRFAEMKLIDSDGIIKDLRSQLASGELAEFANQVKAQSDKHISSEAAGCLLRDAEYLLGGQV</sequence>
<dbReference type="Gene3D" id="2.60.120.260">
    <property type="entry name" value="Galactose-binding domain-like"/>
    <property type="match status" value="1"/>
</dbReference>
<dbReference type="InterPro" id="IPR040794">
    <property type="entry name" value="CE2_N"/>
</dbReference>
<dbReference type="Gene3D" id="2.60.120.200">
    <property type="match status" value="1"/>
</dbReference>
<keyword evidence="2" id="KW-0732">Signal</keyword>
<feature type="signal peptide" evidence="2">
    <location>
        <begin position="1"/>
        <end position="27"/>
    </location>
</feature>
<dbReference type="SUPFAM" id="SSF49899">
    <property type="entry name" value="Concanavalin A-like lectins/glucanases"/>
    <property type="match status" value="1"/>
</dbReference>
<dbReference type="InterPro" id="IPR000757">
    <property type="entry name" value="Beta-glucanase-like"/>
</dbReference>
<dbReference type="GO" id="GO:0004553">
    <property type="term" value="F:hydrolase activity, hydrolyzing O-glycosyl compounds"/>
    <property type="evidence" value="ECO:0007669"/>
    <property type="project" value="InterPro"/>
</dbReference>
<feature type="domain" description="GH16" evidence="3">
    <location>
        <begin position="23"/>
        <end position="247"/>
    </location>
</feature>
<dbReference type="CDD" id="cd00413">
    <property type="entry name" value="Glyco_hydrolase_16"/>
    <property type="match status" value="1"/>
</dbReference>
<name>A0A839TFZ3_9BACL</name>